<evidence type="ECO:0000256" key="1">
    <source>
        <dbReference type="SAM" id="MobiDB-lite"/>
    </source>
</evidence>
<accession>A0A062XKT6</accession>
<name>A0A062XKT6_9BACT</name>
<evidence type="ECO:0000313" key="4">
    <source>
        <dbReference type="EMBL" id="KDA53167.1"/>
    </source>
</evidence>
<dbReference type="STRING" id="1312852.EG19_07265"/>
<evidence type="ECO:0000313" key="2">
    <source>
        <dbReference type="EMBL" id="HEQ88687.1"/>
    </source>
</evidence>
<organism evidence="4 5">
    <name type="scientific">Thermoanaerobaculum aquaticum</name>
    <dbReference type="NCBI Taxonomy" id="1312852"/>
    <lineage>
        <taxon>Bacteria</taxon>
        <taxon>Pseudomonadati</taxon>
        <taxon>Acidobacteriota</taxon>
        <taxon>Thermoanaerobaculia</taxon>
        <taxon>Thermoanaerobaculales</taxon>
        <taxon>Thermoanaerobaculaceae</taxon>
        <taxon>Thermoanaerobaculum</taxon>
    </lineage>
</organism>
<sequence length="130" mass="15196">MGDWGRRRRREEKTLQAMVQIYCRAHHGGPQLCGECRELLSYAHLRLDRCPFGDDKPTCVKCPIHCYKPEPRERVREVMRFAGPRMLWRHPVLALLHLWDERFRSSPKGPRRAKPELQSPVGVAQAPDSQ</sequence>
<dbReference type="EMBL" id="JMFG01000027">
    <property type="protein sequence ID" value="KDA53167.1"/>
    <property type="molecule type" value="Genomic_DNA"/>
</dbReference>
<dbReference type="Pfam" id="PF11756">
    <property type="entry name" value="YgbA_NO"/>
    <property type="match status" value="1"/>
</dbReference>
<evidence type="ECO:0000313" key="5">
    <source>
        <dbReference type="Proteomes" id="UP000027284"/>
    </source>
</evidence>
<dbReference type="Proteomes" id="UP000027284">
    <property type="component" value="Unassembled WGS sequence"/>
</dbReference>
<dbReference type="EMBL" id="DSHW01000354">
    <property type="protein sequence ID" value="HEQ88687.1"/>
    <property type="molecule type" value="Genomic_DNA"/>
</dbReference>
<evidence type="ECO:0000313" key="3">
    <source>
        <dbReference type="EMBL" id="HET46834.1"/>
    </source>
</evidence>
<dbReference type="NCBIfam" id="NF007714">
    <property type="entry name" value="PRK10410.1-2"/>
    <property type="match status" value="1"/>
</dbReference>
<proteinExistence type="predicted"/>
<dbReference type="InterPro" id="IPR020483">
    <property type="entry name" value="Uncharacterised_YgbA"/>
</dbReference>
<reference evidence="4 5" key="1">
    <citation type="submission" date="2014-04" db="EMBL/GenBank/DDBJ databases">
        <title>The Genome Sequence of Thermoanaerobaculum aquaticum MP-01, The First Cultivated Group 23 Acidobacterium.</title>
        <authorList>
            <person name="Stamps B.W."/>
            <person name="Losey N.A."/>
            <person name="Lawson P.A."/>
            <person name="Stevenson B.S."/>
        </authorList>
    </citation>
    <scope>NUCLEOTIDE SEQUENCE [LARGE SCALE GENOMIC DNA]</scope>
    <source>
        <strain evidence="4 5">MP-01</strain>
    </source>
</reference>
<protein>
    <submittedName>
        <fullName evidence="2">Nitrous oxide-stimulated promoter family protein</fullName>
    </submittedName>
</protein>
<dbReference type="OrthoDB" id="164329at2"/>
<dbReference type="AlphaFoldDB" id="A0A062XKT6"/>
<dbReference type="RefSeq" id="WP_053335208.1">
    <property type="nucleotide sequence ID" value="NZ_JMFG01000027.1"/>
</dbReference>
<reference evidence="2" key="2">
    <citation type="journal article" date="2020" name="mSystems">
        <title>Genome- and Community-Level Interaction Insights into Carbon Utilization and Element Cycling Functions of Hydrothermarchaeota in Hydrothermal Sediment.</title>
        <authorList>
            <person name="Zhou Z."/>
            <person name="Liu Y."/>
            <person name="Xu W."/>
            <person name="Pan J."/>
            <person name="Luo Z.H."/>
            <person name="Li M."/>
        </authorList>
    </citation>
    <scope>NUCLEOTIDE SEQUENCE [LARGE SCALE GENOMIC DNA]</scope>
    <source>
        <strain evidence="2">SpSt-186</strain>
        <strain evidence="3">SpSt-299</strain>
    </source>
</reference>
<comment type="caution">
    <text evidence="4">The sequence shown here is derived from an EMBL/GenBank/DDBJ whole genome shotgun (WGS) entry which is preliminary data.</text>
</comment>
<gene>
    <name evidence="4" type="ORF">EG19_07265</name>
    <name evidence="2" type="ORF">ENP06_04670</name>
    <name evidence="3" type="ORF">ENQ31_01535</name>
</gene>
<keyword evidence="5" id="KW-1185">Reference proteome</keyword>
<feature type="region of interest" description="Disordered" evidence="1">
    <location>
        <begin position="105"/>
        <end position="130"/>
    </location>
</feature>
<dbReference type="EMBL" id="DSMR01000108">
    <property type="protein sequence ID" value="HET46834.1"/>
    <property type="molecule type" value="Genomic_DNA"/>
</dbReference>